<dbReference type="GO" id="GO:0004512">
    <property type="term" value="F:inositol-3-phosphate synthase activity"/>
    <property type="evidence" value="ECO:0007669"/>
    <property type="project" value="InterPro"/>
</dbReference>
<sequence length="101" mass="11020">MSSLAIPRSDHAIIKPFTPNNAILKCDSEITIANPNFSSEFKEATNVDKVLVLWTANSEEQFDHGDGFKSGQTKMKPVLVDFIVGAGVGAANGKMQIYEYL</sequence>
<protein>
    <submittedName>
        <fullName evidence="1">Uncharacterized protein</fullName>
    </submittedName>
</protein>
<organism evidence="1 2">
    <name type="scientific">Trifolium pratense</name>
    <name type="common">Red clover</name>
    <dbReference type="NCBI Taxonomy" id="57577"/>
    <lineage>
        <taxon>Eukaryota</taxon>
        <taxon>Viridiplantae</taxon>
        <taxon>Streptophyta</taxon>
        <taxon>Embryophyta</taxon>
        <taxon>Tracheophyta</taxon>
        <taxon>Spermatophyta</taxon>
        <taxon>Magnoliopsida</taxon>
        <taxon>eudicotyledons</taxon>
        <taxon>Gunneridae</taxon>
        <taxon>Pentapetalae</taxon>
        <taxon>rosids</taxon>
        <taxon>fabids</taxon>
        <taxon>Fabales</taxon>
        <taxon>Fabaceae</taxon>
        <taxon>Papilionoideae</taxon>
        <taxon>50 kb inversion clade</taxon>
        <taxon>NPAAA clade</taxon>
        <taxon>Hologalegina</taxon>
        <taxon>IRL clade</taxon>
        <taxon>Trifolieae</taxon>
        <taxon>Trifolium</taxon>
    </lineage>
</organism>
<evidence type="ECO:0000313" key="1">
    <source>
        <dbReference type="EMBL" id="PNX85059.1"/>
    </source>
</evidence>
<dbReference type="PANTHER" id="PTHR11510">
    <property type="entry name" value="MYO-INOSITOL-1 PHOSPHATE SYNTHASE"/>
    <property type="match status" value="1"/>
</dbReference>
<dbReference type="GO" id="GO:0006021">
    <property type="term" value="P:inositol biosynthetic process"/>
    <property type="evidence" value="ECO:0007669"/>
    <property type="project" value="InterPro"/>
</dbReference>
<dbReference type="Proteomes" id="UP000236291">
    <property type="component" value="Unassembled WGS sequence"/>
</dbReference>
<dbReference type="InterPro" id="IPR002587">
    <property type="entry name" value="Myo-inos-1-P_Synthase"/>
</dbReference>
<reference evidence="1 2" key="2">
    <citation type="journal article" date="2017" name="Front. Plant Sci.">
        <title>Gene Classification and Mining of Molecular Markers Useful in Red Clover (Trifolium pratense) Breeding.</title>
        <authorList>
            <person name="Istvanek J."/>
            <person name="Dluhosova J."/>
            <person name="Dluhos P."/>
            <person name="Patkova L."/>
            <person name="Nedelnik J."/>
            <person name="Repkova J."/>
        </authorList>
    </citation>
    <scope>NUCLEOTIDE SEQUENCE [LARGE SCALE GENOMIC DNA]</scope>
    <source>
        <strain evidence="2">cv. Tatra</strain>
        <tissue evidence="1">Young leaves</tissue>
    </source>
</reference>
<reference evidence="1 2" key="1">
    <citation type="journal article" date="2014" name="Am. J. Bot.">
        <title>Genome assembly and annotation for red clover (Trifolium pratense; Fabaceae).</title>
        <authorList>
            <person name="Istvanek J."/>
            <person name="Jaros M."/>
            <person name="Krenek A."/>
            <person name="Repkova J."/>
        </authorList>
    </citation>
    <scope>NUCLEOTIDE SEQUENCE [LARGE SCALE GENOMIC DNA]</scope>
    <source>
        <strain evidence="2">cv. Tatra</strain>
        <tissue evidence="1">Young leaves</tissue>
    </source>
</reference>
<comment type="caution">
    <text evidence="1">The sequence shown here is derived from an EMBL/GenBank/DDBJ whole genome shotgun (WGS) entry which is preliminary data.</text>
</comment>
<evidence type="ECO:0000313" key="2">
    <source>
        <dbReference type="Proteomes" id="UP000236291"/>
    </source>
</evidence>
<dbReference type="AlphaFoldDB" id="A0A2K3M2P7"/>
<name>A0A2K3M2P7_TRIPR</name>
<gene>
    <name evidence="1" type="ORF">L195_g041124</name>
</gene>
<dbReference type="GO" id="GO:0008654">
    <property type="term" value="P:phospholipid biosynthetic process"/>
    <property type="evidence" value="ECO:0007669"/>
    <property type="project" value="InterPro"/>
</dbReference>
<dbReference type="Gene3D" id="3.30.360.10">
    <property type="entry name" value="Dihydrodipicolinate Reductase, domain 2"/>
    <property type="match status" value="1"/>
</dbReference>
<proteinExistence type="predicted"/>
<dbReference type="EMBL" id="ASHM01047888">
    <property type="protein sequence ID" value="PNX85059.1"/>
    <property type="molecule type" value="Genomic_DNA"/>
</dbReference>
<accession>A0A2K3M2P7</accession>